<dbReference type="Gene3D" id="3.60.15.10">
    <property type="entry name" value="Ribonuclease Z/Hydroxyacylglutathione hydrolase-like"/>
    <property type="match status" value="1"/>
</dbReference>
<dbReference type="RefSeq" id="WP_179718355.1">
    <property type="nucleotide sequence ID" value="NZ_JACBZT010000001.1"/>
</dbReference>
<dbReference type="PANTHER" id="PTHR42978:SF2">
    <property type="entry name" value="102 KBASES UNSTABLE REGION: FROM 1 TO 119443"/>
    <property type="match status" value="1"/>
</dbReference>
<name>A0A853CKY6_9ACTN</name>
<evidence type="ECO:0000256" key="4">
    <source>
        <dbReference type="ARBA" id="ARBA00022801"/>
    </source>
</evidence>
<feature type="domain" description="Metallo-beta-lactamase" evidence="6">
    <location>
        <begin position="35"/>
        <end position="249"/>
    </location>
</feature>
<evidence type="ECO:0000256" key="2">
    <source>
        <dbReference type="ARBA" id="ARBA00007749"/>
    </source>
</evidence>
<gene>
    <name evidence="7" type="ORF">GGQ55_003186</name>
</gene>
<dbReference type="SUPFAM" id="SSF56281">
    <property type="entry name" value="Metallo-hydrolase/oxidoreductase"/>
    <property type="match status" value="1"/>
</dbReference>
<dbReference type="GO" id="GO:0046872">
    <property type="term" value="F:metal ion binding"/>
    <property type="evidence" value="ECO:0007669"/>
    <property type="project" value="UniProtKB-KW"/>
</dbReference>
<evidence type="ECO:0000313" key="7">
    <source>
        <dbReference type="EMBL" id="NYJ06908.1"/>
    </source>
</evidence>
<protein>
    <submittedName>
        <fullName evidence="7">Glyoxylase-like metal-dependent hydrolase (Beta-lactamase superfamily II)</fullName>
    </submittedName>
</protein>
<sequence>MSGVRDVVLLTLGWEDLPRSVSVEGAPAHERLREPVPGVLLLCDGGWLLLDTGFNTALLHDPALRRRFHGDPSSRAILPGPGEPLEEALAHAGIEPDEVHAVGLSHLHLDHVGGLRHFVGRPVHCQRRELEFGLTDEAEQHAIYRIDFDDPRHDWRLADGDVEIAPGVTAVLTAGHTPGHQSFVVDFDESVGGGGMVLAFDAADLAVENIDQELPIGGRVHATPEECVEQVRRLKSIAAARGYPLVPGHDPLVWPALTRETAQRFGRTPAR</sequence>
<comment type="cofactor">
    <cofactor evidence="1">
        <name>Zn(2+)</name>
        <dbReference type="ChEBI" id="CHEBI:29105"/>
    </cofactor>
</comment>
<dbReference type="InterPro" id="IPR036866">
    <property type="entry name" value="RibonucZ/Hydroxyglut_hydro"/>
</dbReference>
<organism evidence="7 8">
    <name type="scientific">Petropleomorpha daqingensis</name>
    <dbReference type="NCBI Taxonomy" id="2026353"/>
    <lineage>
        <taxon>Bacteria</taxon>
        <taxon>Bacillati</taxon>
        <taxon>Actinomycetota</taxon>
        <taxon>Actinomycetes</taxon>
        <taxon>Geodermatophilales</taxon>
        <taxon>Geodermatophilaceae</taxon>
        <taxon>Petropleomorpha</taxon>
    </lineage>
</organism>
<keyword evidence="5" id="KW-0862">Zinc</keyword>
<keyword evidence="4 7" id="KW-0378">Hydrolase</keyword>
<evidence type="ECO:0000313" key="8">
    <source>
        <dbReference type="Proteomes" id="UP000541969"/>
    </source>
</evidence>
<keyword evidence="8" id="KW-1185">Reference proteome</keyword>
<evidence type="ECO:0000256" key="1">
    <source>
        <dbReference type="ARBA" id="ARBA00001947"/>
    </source>
</evidence>
<proteinExistence type="inferred from homology"/>
<keyword evidence="3" id="KW-0479">Metal-binding</keyword>
<evidence type="ECO:0000256" key="5">
    <source>
        <dbReference type="ARBA" id="ARBA00022833"/>
    </source>
</evidence>
<accession>A0A853CKY6</accession>
<dbReference type="Pfam" id="PF00753">
    <property type="entry name" value="Lactamase_B"/>
    <property type="match status" value="1"/>
</dbReference>
<evidence type="ECO:0000259" key="6">
    <source>
        <dbReference type="SMART" id="SM00849"/>
    </source>
</evidence>
<dbReference type="InterPro" id="IPR051013">
    <property type="entry name" value="MBL_superfamily_lactonases"/>
</dbReference>
<dbReference type="Proteomes" id="UP000541969">
    <property type="component" value="Unassembled WGS sequence"/>
</dbReference>
<comment type="caution">
    <text evidence="7">The sequence shown here is derived from an EMBL/GenBank/DDBJ whole genome shotgun (WGS) entry which is preliminary data.</text>
</comment>
<dbReference type="CDD" id="cd07729">
    <property type="entry name" value="AHL_lactonase_MBL-fold"/>
    <property type="match status" value="1"/>
</dbReference>
<dbReference type="EMBL" id="JACBZT010000001">
    <property type="protein sequence ID" value="NYJ06908.1"/>
    <property type="molecule type" value="Genomic_DNA"/>
</dbReference>
<dbReference type="AlphaFoldDB" id="A0A853CKY6"/>
<dbReference type="GO" id="GO:0016787">
    <property type="term" value="F:hydrolase activity"/>
    <property type="evidence" value="ECO:0007669"/>
    <property type="project" value="UniProtKB-KW"/>
</dbReference>
<dbReference type="InterPro" id="IPR001279">
    <property type="entry name" value="Metallo-B-lactamas"/>
</dbReference>
<comment type="similarity">
    <text evidence="2">Belongs to the metallo-beta-lactamase superfamily.</text>
</comment>
<dbReference type="SMART" id="SM00849">
    <property type="entry name" value="Lactamase_B"/>
    <property type="match status" value="1"/>
</dbReference>
<dbReference type="PANTHER" id="PTHR42978">
    <property type="entry name" value="QUORUM-QUENCHING LACTONASE YTNP-RELATED-RELATED"/>
    <property type="match status" value="1"/>
</dbReference>
<evidence type="ECO:0000256" key="3">
    <source>
        <dbReference type="ARBA" id="ARBA00022723"/>
    </source>
</evidence>
<reference evidence="7 8" key="1">
    <citation type="submission" date="2020-07" db="EMBL/GenBank/DDBJ databases">
        <title>Sequencing the genomes of 1000 actinobacteria strains.</title>
        <authorList>
            <person name="Klenk H.-P."/>
        </authorList>
    </citation>
    <scope>NUCLEOTIDE SEQUENCE [LARGE SCALE GENOMIC DNA]</scope>
    <source>
        <strain evidence="7 8">DSM 104001</strain>
    </source>
</reference>